<evidence type="ECO:0000313" key="2">
    <source>
        <dbReference type="EMBL" id="AEV68135.1"/>
    </source>
</evidence>
<dbReference type="STRING" id="720554.Clocl_1488"/>
<keyword evidence="1" id="KW-0812">Transmembrane</keyword>
<proteinExistence type="predicted"/>
<evidence type="ECO:0000313" key="3">
    <source>
        <dbReference type="Proteomes" id="UP000005435"/>
    </source>
</evidence>
<dbReference type="eggNOG" id="ENOG50330CC">
    <property type="taxonomic scope" value="Bacteria"/>
</dbReference>
<keyword evidence="1" id="KW-1133">Transmembrane helix</keyword>
<accession>G8M217</accession>
<dbReference type="EMBL" id="CP003065">
    <property type="protein sequence ID" value="AEV68135.1"/>
    <property type="molecule type" value="Genomic_DNA"/>
</dbReference>
<reference evidence="3" key="1">
    <citation type="submission" date="2011-12" db="EMBL/GenBank/DDBJ databases">
        <title>Complete sequence of Clostridium clariflavum DSM 19732.</title>
        <authorList>
            <consortium name="US DOE Joint Genome Institute"/>
            <person name="Lucas S."/>
            <person name="Han J."/>
            <person name="Lapidus A."/>
            <person name="Cheng J.-F."/>
            <person name="Goodwin L."/>
            <person name="Pitluck S."/>
            <person name="Peters L."/>
            <person name="Teshima H."/>
            <person name="Detter J.C."/>
            <person name="Han C."/>
            <person name="Tapia R."/>
            <person name="Land M."/>
            <person name="Hauser L."/>
            <person name="Kyrpides N."/>
            <person name="Ivanova N."/>
            <person name="Pagani I."/>
            <person name="Kitzmiller T."/>
            <person name="Lynd L."/>
            <person name="Izquierdo J."/>
            <person name="Woyke T."/>
        </authorList>
    </citation>
    <scope>NUCLEOTIDE SEQUENCE [LARGE SCALE GENOMIC DNA]</scope>
    <source>
        <strain evidence="3">DSM 19732 / NBRC 101661 / EBR45</strain>
    </source>
</reference>
<keyword evidence="3" id="KW-1185">Reference proteome</keyword>
<feature type="transmembrane region" description="Helical" evidence="1">
    <location>
        <begin position="164"/>
        <end position="185"/>
    </location>
</feature>
<dbReference type="Proteomes" id="UP000005435">
    <property type="component" value="Chromosome"/>
</dbReference>
<feature type="transmembrane region" description="Helical" evidence="1">
    <location>
        <begin position="205"/>
        <end position="226"/>
    </location>
</feature>
<name>G8M217_ACECE</name>
<reference evidence="2 3" key="2">
    <citation type="journal article" date="2012" name="Stand. Genomic Sci.">
        <title>Complete Genome Sequence of Clostridium clariflavum DSM 19732.</title>
        <authorList>
            <person name="Izquierdo J.A."/>
            <person name="Goodwin L."/>
            <person name="Davenport K.W."/>
            <person name="Teshima H."/>
            <person name="Bruce D."/>
            <person name="Detter C."/>
            <person name="Tapia R."/>
            <person name="Han S."/>
            <person name="Land M."/>
            <person name="Hauser L."/>
            <person name="Jeffries C.D."/>
            <person name="Han J."/>
            <person name="Pitluck S."/>
            <person name="Nolan M."/>
            <person name="Chen A."/>
            <person name="Huntemann M."/>
            <person name="Mavromatis K."/>
            <person name="Mikhailova N."/>
            <person name="Liolios K."/>
            <person name="Woyke T."/>
            <person name="Lynd L.R."/>
        </authorList>
    </citation>
    <scope>NUCLEOTIDE SEQUENCE [LARGE SCALE GENOMIC DNA]</scope>
    <source>
        <strain evidence="3">DSM 19732 / NBRC 101661 / EBR45</strain>
    </source>
</reference>
<dbReference type="Pfam" id="PF11167">
    <property type="entry name" value="DUF2953"/>
    <property type="match status" value="1"/>
</dbReference>
<organism evidence="2 3">
    <name type="scientific">Acetivibrio clariflavus (strain DSM 19732 / NBRC 101661 / EBR45)</name>
    <name type="common">Clostridium clariflavum</name>
    <dbReference type="NCBI Taxonomy" id="720554"/>
    <lineage>
        <taxon>Bacteria</taxon>
        <taxon>Bacillati</taxon>
        <taxon>Bacillota</taxon>
        <taxon>Clostridia</taxon>
        <taxon>Eubacteriales</taxon>
        <taxon>Oscillospiraceae</taxon>
        <taxon>Acetivibrio</taxon>
    </lineage>
</organism>
<feature type="transmembrane region" description="Helical" evidence="1">
    <location>
        <begin position="29"/>
        <end position="51"/>
    </location>
</feature>
<dbReference type="HOGENOM" id="CLU_097083_1_0_9"/>
<dbReference type="InterPro" id="IPR021338">
    <property type="entry name" value="DUF2953"/>
</dbReference>
<protein>
    <recommendedName>
        <fullName evidence="4">DUF2953 domain-containing protein</fullName>
    </recommendedName>
</protein>
<evidence type="ECO:0008006" key="4">
    <source>
        <dbReference type="Google" id="ProtNLM"/>
    </source>
</evidence>
<keyword evidence="1" id="KW-0472">Membrane</keyword>
<dbReference type="KEGG" id="ccl:Clocl_1488"/>
<dbReference type="AlphaFoldDB" id="G8M217"/>
<evidence type="ECO:0000256" key="1">
    <source>
        <dbReference type="SAM" id="Phobius"/>
    </source>
</evidence>
<gene>
    <name evidence="2" type="ordered locus">Clocl_1488</name>
</gene>
<sequence length="250" mass="29479">MTEIFKEYTERCIFFVFKEKISKKRCNDVLIAIVIITIAVLFALCFIKVNLAFEYKRRDVNDYFAVSIFIFNGLIKYKIEIPKVDTKKKGLFFRKVKRKKKAKSEKKEKLSYGYILESIRQYRDFMDKYRVFFSRIFNYLRCKVNIKKLDFDITIGTDNAHHTAILTGLCWSAAGIIISFIHNNLNLSKKNISIKPDYMGKKLKVDLFCILNLRIGHIIIVGLIYLMHVKPFRKLACFINMAQNQTNHIL</sequence>